<evidence type="ECO:0000256" key="2">
    <source>
        <dbReference type="ARBA" id="ARBA00022729"/>
    </source>
</evidence>
<feature type="domain" description="NodB homology" evidence="4">
    <location>
        <begin position="101"/>
        <end position="219"/>
    </location>
</feature>
<dbReference type="GO" id="GO:0005975">
    <property type="term" value="P:carbohydrate metabolic process"/>
    <property type="evidence" value="ECO:0007669"/>
    <property type="project" value="InterPro"/>
</dbReference>
<dbReference type="InterPro" id="IPR051398">
    <property type="entry name" value="Polysacch_Deacetylase"/>
</dbReference>
<evidence type="ECO:0000313" key="6">
    <source>
        <dbReference type="Proteomes" id="UP000582837"/>
    </source>
</evidence>
<evidence type="ECO:0000313" key="5">
    <source>
        <dbReference type="EMBL" id="MBB6072567.1"/>
    </source>
</evidence>
<dbReference type="GO" id="GO:0005576">
    <property type="term" value="C:extracellular region"/>
    <property type="evidence" value="ECO:0007669"/>
    <property type="project" value="UniProtKB-SubCell"/>
</dbReference>
<dbReference type="Proteomes" id="UP000582837">
    <property type="component" value="Unassembled WGS sequence"/>
</dbReference>
<dbReference type="PROSITE" id="PS51257">
    <property type="entry name" value="PROKAR_LIPOPROTEIN"/>
    <property type="match status" value="1"/>
</dbReference>
<feature type="chain" id="PRO_5032345238" evidence="3">
    <location>
        <begin position="24"/>
        <end position="375"/>
    </location>
</feature>
<evidence type="ECO:0000259" key="4">
    <source>
        <dbReference type="Pfam" id="PF01522"/>
    </source>
</evidence>
<dbReference type="Gene3D" id="3.20.20.370">
    <property type="entry name" value="Glycoside hydrolase/deacetylase"/>
    <property type="match status" value="1"/>
</dbReference>
<dbReference type="PANTHER" id="PTHR34216:SF3">
    <property type="entry name" value="POLY-BETA-1,6-N-ACETYL-D-GLUCOSAMINE N-DEACETYLASE"/>
    <property type="match status" value="1"/>
</dbReference>
<keyword evidence="6" id="KW-1185">Reference proteome</keyword>
<gene>
    <name evidence="5" type="ORF">HNQ61_004230</name>
</gene>
<dbReference type="InterPro" id="IPR002509">
    <property type="entry name" value="NODB_dom"/>
</dbReference>
<dbReference type="SUPFAM" id="SSF88713">
    <property type="entry name" value="Glycoside hydrolase/deacetylase"/>
    <property type="match status" value="1"/>
</dbReference>
<keyword evidence="2 3" id="KW-0732">Signal</keyword>
<name>A0A841H3F7_9BACT</name>
<comment type="subcellular location">
    <subcellularLocation>
        <location evidence="1">Secreted</location>
    </subcellularLocation>
</comment>
<organism evidence="5 6">
    <name type="scientific">Longimicrobium terrae</name>
    <dbReference type="NCBI Taxonomy" id="1639882"/>
    <lineage>
        <taxon>Bacteria</taxon>
        <taxon>Pseudomonadati</taxon>
        <taxon>Gemmatimonadota</taxon>
        <taxon>Longimicrobiia</taxon>
        <taxon>Longimicrobiales</taxon>
        <taxon>Longimicrobiaceae</taxon>
        <taxon>Longimicrobium</taxon>
    </lineage>
</organism>
<feature type="signal peptide" evidence="3">
    <location>
        <begin position="1"/>
        <end position="23"/>
    </location>
</feature>
<dbReference type="Pfam" id="PF01522">
    <property type="entry name" value="Polysacc_deac_1"/>
    <property type="match status" value="1"/>
</dbReference>
<evidence type="ECO:0000256" key="3">
    <source>
        <dbReference type="SAM" id="SignalP"/>
    </source>
</evidence>
<proteinExistence type="predicted"/>
<comment type="caution">
    <text evidence="5">The sequence shown here is derived from an EMBL/GenBank/DDBJ whole genome shotgun (WGS) entry which is preliminary data.</text>
</comment>
<dbReference type="RefSeq" id="WP_170032773.1">
    <property type="nucleotide sequence ID" value="NZ_JABDTL010000001.1"/>
</dbReference>
<protein>
    <submittedName>
        <fullName evidence="5">Peptidoglycan/xylan/chitin deacetylase (PgdA/CDA1 family)</fullName>
    </submittedName>
</protein>
<dbReference type="AlphaFoldDB" id="A0A841H3F7"/>
<accession>A0A841H3F7</accession>
<dbReference type="GO" id="GO:0016810">
    <property type="term" value="F:hydrolase activity, acting on carbon-nitrogen (but not peptide) bonds"/>
    <property type="evidence" value="ECO:0007669"/>
    <property type="project" value="InterPro"/>
</dbReference>
<dbReference type="InterPro" id="IPR011330">
    <property type="entry name" value="Glyco_hydro/deAcase_b/a-brl"/>
</dbReference>
<dbReference type="CDD" id="cd10918">
    <property type="entry name" value="CE4_NodB_like_5s_6s"/>
    <property type="match status" value="1"/>
</dbReference>
<evidence type="ECO:0000256" key="1">
    <source>
        <dbReference type="ARBA" id="ARBA00004613"/>
    </source>
</evidence>
<sequence length="375" mass="40536">MYRNHARSTLARGMATALIPLLAACAGGHRAPAAPAPMNALRAAPDEAGIPVLTWHGFADTLGTRGGNLTATYAAFEEMLGFLRASGFRSVFPEEVRPGDDRRRLVVLTFDDGPRDHLRAAAILERYGFRGIFFVIPSRIAEGGPRHLSADEVRRLVAGGHRVSAHGYDHRSLGSSVREVAATMARSRGIIEARTDAAGAGADFAFPFGHYTPEVAEAVSGRFRYLHTVDPGYWDGRSALVPRMLLMNDIDPAFFREYVLGGAANLPAWEPLFASGGTGDTLAFLSHGTPLPANAELLAISPDAQGRSYASHPLGDNARMRGDTVVVDMGGHLRRWFPPERVAVSFALVTREGGRIRYLTPGLLHWVRDPSRPAP</sequence>
<dbReference type="EMBL" id="JACHIA010000016">
    <property type="protein sequence ID" value="MBB6072567.1"/>
    <property type="molecule type" value="Genomic_DNA"/>
</dbReference>
<dbReference type="PANTHER" id="PTHR34216">
    <property type="match status" value="1"/>
</dbReference>
<reference evidence="5 6" key="1">
    <citation type="submission" date="2020-08" db="EMBL/GenBank/DDBJ databases">
        <title>Genomic Encyclopedia of Type Strains, Phase IV (KMG-IV): sequencing the most valuable type-strain genomes for metagenomic binning, comparative biology and taxonomic classification.</title>
        <authorList>
            <person name="Goeker M."/>
        </authorList>
    </citation>
    <scope>NUCLEOTIDE SEQUENCE [LARGE SCALE GENOMIC DNA]</scope>
    <source>
        <strain evidence="5 6">DSM 29007</strain>
    </source>
</reference>